<dbReference type="SMART" id="SM00220">
    <property type="entry name" value="S_TKc"/>
    <property type="match status" value="1"/>
</dbReference>
<dbReference type="GO" id="GO:0005524">
    <property type="term" value="F:ATP binding"/>
    <property type="evidence" value="ECO:0007669"/>
    <property type="project" value="UniProtKB-KW"/>
</dbReference>
<evidence type="ECO:0000256" key="4">
    <source>
        <dbReference type="ARBA" id="ARBA00022840"/>
    </source>
</evidence>
<dbReference type="Gene3D" id="3.60.40.10">
    <property type="entry name" value="PPM-type phosphatase domain"/>
    <property type="match status" value="1"/>
</dbReference>
<dbReference type="GO" id="GO:0000407">
    <property type="term" value="C:phagophore assembly site"/>
    <property type="evidence" value="ECO:0007669"/>
    <property type="project" value="TreeGrafter"/>
</dbReference>
<dbReference type="Pfam" id="PF00069">
    <property type="entry name" value="Pkinase"/>
    <property type="match status" value="1"/>
</dbReference>
<dbReference type="RefSeq" id="WP_169457052.1">
    <property type="nucleotide sequence ID" value="NZ_CP051774.1"/>
</dbReference>
<dbReference type="InterPro" id="IPR008271">
    <property type="entry name" value="Ser/Thr_kinase_AS"/>
</dbReference>
<dbReference type="Pfam" id="PF13672">
    <property type="entry name" value="PP2C_2"/>
    <property type="match status" value="1"/>
</dbReference>
<evidence type="ECO:0000313" key="9">
    <source>
        <dbReference type="EMBL" id="QJE98565.1"/>
    </source>
</evidence>
<dbReference type="CDD" id="cd14014">
    <property type="entry name" value="STKc_PknB_like"/>
    <property type="match status" value="1"/>
</dbReference>
<dbReference type="InterPro" id="IPR011009">
    <property type="entry name" value="Kinase-like_dom_sf"/>
</dbReference>
<keyword evidence="4" id="KW-0067">ATP-binding</keyword>
<feature type="transmembrane region" description="Helical" evidence="6">
    <location>
        <begin position="520"/>
        <end position="541"/>
    </location>
</feature>
<dbReference type="InterPro" id="IPR001932">
    <property type="entry name" value="PPM-type_phosphatase-like_dom"/>
</dbReference>
<evidence type="ECO:0000256" key="6">
    <source>
        <dbReference type="SAM" id="Phobius"/>
    </source>
</evidence>
<keyword evidence="6" id="KW-0472">Membrane</keyword>
<dbReference type="GO" id="GO:0005776">
    <property type="term" value="C:autophagosome"/>
    <property type="evidence" value="ECO:0007669"/>
    <property type="project" value="TreeGrafter"/>
</dbReference>
<dbReference type="SMART" id="SM00332">
    <property type="entry name" value="PP2Cc"/>
    <property type="match status" value="1"/>
</dbReference>
<evidence type="ECO:0000256" key="3">
    <source>
        <dbReference type="ARBA" id="ARBA00022777"/>
    </source>
</evidence>
<dbReference type="EMBL" id="CP051774">
    <property type="protein sequence ID" value="QJE98565.1"/>
    <property type="molecule type" value="Genomic_DNA"/>
</dbReference>
<dbReference type="InterPro" id="IPR036457">
    <property type="entry name" value="PPM-type-like_dom_sf"/>
</dbReference>
<name>A0A858RP99_9BACT</name>
<keyword evidence="2" id="KW-0547">Nucleotide-binding</keyword>
<proteinExistence type="predicted"/>
<keyword evidence="1" id="KW-0808">Transferase</keyword>
<dbReference type="GO" id="GO:0005829">
    <property type="term" value="C:cytosol"/>
    <property type="evidence" value="ECO:0007669"/>
    <property type="project" value="TreeGrafter"/>
</dbReference>
<sequence length="544" mass="60839">MKIRSTSHALPRDDGRPSSDAVSVTTWNSGFIAALADGAGTAVAAREAAEHAVSMIATHYRSHPLGWTTGKALRETVRLINRTLWNESNARFGRPEMVCTLVVALYDEGLLTYLGVGDSRLYLLRGGEFQLLTQDDIDPENPLRLTKALGAAETLVATTAKISLEQGDVLFLCSDGIHHHLSDEELRESLLAETSARHIAKRARNASPDETRDDCAAIRIEVESLGWTERREDHQLPIPEKLASGQKHDGWSLLRSFGANDRCWLAEREGCRQVMKFAPLEAIDQPAITQAFLKETWNAIRFSNDPPFVKAWENPTRSSLYYIMEFVDAPGLAMLLKQRRLQVDEAVQLGNFLVEAGMRLLRHDLVHGDIKPENILIGSSYDSVFFKLIDLGSSCEVFSHHSRAGTASYLAPERFKNAPISERTEIFAIGVTLYEALTGSLPFGQIERFQTPVFRDPKTPSALNPLVPPWLEAIILRACSIQPEGRYSHFSELLFDLTNPMKVRPWHADQAPLIQRNPVLFWKCIAVFFAILSLILLIRLATLH</sequence>
<keyword evidence="6" id="KW-1133">Transmembrane helix</keyword>
<dbReference type="PROSITE" id="PS51746">
    <property type="entry name" value="PPM_2"/>
    <property type="match status" value="1"/>
</dbReference>
<dbReference type="CDD" id="cd00143">
    <property type="entry name" value="PP2Cc"/>
    <property type="match status" value="1"/>
</dbReference>
<reference evidence="9 10" key="1">
    <citation type="submission" date="2020-04" db="EMBL/GenBank/DDBJ databases">
        <title>Luteolibacter sp. G-1-1-1 isolated from soil.</title>
        <authorList>
            <person name="Dahal R.H."/>
        </authorList>
    </citation>
    <scope>NUCLEOTIDE SEQUENCE [LARGE SCALE GENOMIC DNA]</scope>
    <source>
        <strain evidence="9 10">G-1-1-1</strain>
    </source>
</reference>
<dbReference type="PANTHER" id="PTHR24348:SF22">
    <property type="entry name" value="NON-SPECIFIC SERINE_THREONINE PROTEIN KINASE"/>
    <property type="match status" value="1"/>
</dbReference>
<dbReference type="Proteomes" id="UP000501812">
    <property type="component" value="Chromosome"/>
</dbReference>
<keyword evidence="6" id="KW-0812">Transmembrane</keyword>
<protein>
    <submittedName>
        <fullName evidence="9">SpoIIE family protein phosphatase</fullName>
    </submittedName>
</protein>
<evidence type="ECO:0000256" key="5">
    <source>
        <dbReference type="SAM" id="MobiDB-lite"/>
    </source>
</evidence>
<evidence type="ECO:0000256" key="1">
    <source>
        <dbReference type="ARBA" id="ARBA00022679"/>
    </source>
</evidence>
<gene>
    <name evidence="9" type="ORF">HHL09_23205</name>
</gene>
<accession>A0A858RP99</accession>
<dbReference type="InterPro" id="IPR000719">
    <property type="entry name" value="Prot_kinase_dom"/>
</dbReference>
<dbReference type="GO" id="GO:0004674">
    <property type="term" value="F:protein serine/threonine kinase activity"/>
    <property type="evidence" value="ECO:0007669"/>
    <property type="project" value="InterPro"/>
</dbReference>
<dbReference type="AlphaFoldDB" id="A0A858RP99"/>
<dbReference type="SMART" id="SM00331">
    <property type="entry name" value="PP2C_SIG"/>
    <property type="match status" value="1"/>
</dbReference>
<evidence type="ECO:0000259" key="8">
    <source>
        <dbReference type="PROSITE" id="PS51746"/>
    </source>
</evidence>
<dbReference type="PROSITE" id="PS00108">
    <property type="entry name" value="PROTEIN_KINASE_ST"/>
    <property type="match status" value="1"/>
</dbReference>
<organism evidence="9 10">
    <name type="scientific">Luteolibacter luteus</name>
    <dbReference type="NCBI Taxonomy" id="2728835"/>
    <lineage>
        <taxon>Bacteria</taxon>
        <taxon>Pseudomonadati</taxon>
        <taxon>Verrucomicrobiota</taxon>
        <taxon>Verrucomicrobiia</taxon>
        <taxon>Verrucomicrobiales</taxon>
        <taxon>Verrucomicrobiaceae</taxon>
        <taxon>Luteolibacter</taxon>
    </lineage>
</organism>
<keyword evidence="3" id="KW-0418">Kinase</keyword>
<evidence type="ECO:0000313" key="10">
    <source>
        <dbReference type="Proteomes" id="UP000501812"/>
    </source>
</evidence>
<dbReference type="PROSITE" id="PS50011">
    <property type="entry name" value="PROTEIN_KINASE_DOM"/>
    <property type="match status" value="1"/>
</dbReference>
<feature type="domain" description="PPM-type phosphatase" evidence="8">
    <location>
        <begin position="5"/>
        <end position="222"/>
    </location>
</feature>
<evidence type="ECO:0000259" key="7">
    <source>
        <dbReference type="PROSITE" id="PS50011"/>
    </source>
</evidence>
<dbReference type="KEGG" id="luo:HHL09_23205"/>
<dbReference type="GO" id="GO:0016020">
    <property type="term" value="C:membrane"/>
    <property type="evidence" value="ECO:0007669"/>
    <property type="project" value="TreeGrafter"/>
</dbReference>
<evidence type="ECO:0000256" key="2">
    <source>
        <dbReference type="ARBA" id="ARBA00022741"/>
    </source>
</evidence>
<dbReference type="Gene3D" id="1.10.510.10">
    <property type="entry name" value="Transferase(Phosphotransferase) domain 1"/>
    <property type="match status" value="1"/>
</dbReference>
<dbReference type="InterPro" id="IPR045269">
    <property type="entry name" value="Atg1-like"/>
</dbReference>
<feature type="domain" description="Protein kinase" evidence="7">
    <location>
        <begin position="236"/>
        <end position="507"/>
    </location>
</feature>
<dbReference type="PANTHER" id="PTHR24348">
    <property type="entry name" value="SERINE/THREONINE-PROTEIN KINASE UNC-51-RELATED"/>
    <property type="match status" value="1"/>
</dbReference>
<keyword evidence="10" id="KW-1185">Reference proteome</keyword>
<dbReference type="SUPFAM" id="SSF56112">
    <property type="entry name" value="Protein kinase-like (PK-like)"/>
    <property type="match status" value="1"/>
</dbReference>
<dbReference type="SUPFAM" id="SSF81606">
    <property type="entry name" value="PP2C-like"/>
    <property type="match status" value="1"/>
</dbReference>
<feature type="region of interest" description="Disordered" evidence="5">
    <location>
        <begin position="1"/>
        <end position="20"/>
    </location>
</feature>